<sequence>MTIEEPKFTLALKDGAFELRDYAPMVVAEVTVTGDQQAAGRRGFRRLAGYIFGANARREKIAMTAPVTQTPGAGDWLVRFTMPGRLALADLPQPDGADVILRAVPAARLAVWRFSGLTGEAKVAAEMARLMSSLKTRGLVPTGPASIARYDPPWIPWFLRRNEVMCPVAVPA</sequence>
<reference evidence="1 2" key="1">
    <citation type="submission" date="2016-10" db="EMBL/GenBank/DDBJ databases">
        <authorList>
            <person name="de Groot N.N."/>
        </authorList>
    </citation>
    <scope>NUCLEOTIDE SEQUENCE [LARGE SCALE GENOMIC DNA]</scope>
    <source>
        <strain evidence="2">DSM 938 / 37b4</strain>
    </source>
</reference>
<gene>
    <name evidence="1" type="ORF">SAMN04244550_00393</name>
</gene>
<dbReference type="RefSeq" id="WP_074552594.1">
    <property type="nucleotide sequence ID" value="NZ_CP119563.1"/>
</dbReference>
<organism evidence="1 2">
    <name type="scientific">Rhodobacter capsulatus</name>
    <name type="common">Rhodopseudomonas capsulata</name>
    <dbReference type="NCBI Taxonomy" id="1061"/>
    <lineage>
        <taxon>Bacteria</taxon>
        <taxon>Pseudomonadati</taxon>
        <taxon>Pseudomonadota</taxon>
        <taxon>Alphaproteobacteria</taxon>
        <taxon>Rhodobacterales</taxon>
        <taxon>Rhodobacter group</taxon>
        <taxon>Rhodobacter</taxon>
    </lineage>
</organism>
<name>A0A1G7CVH5_RHOCA</name>
<dbReference type="SUPFAM" id="SSF55136">
    <property type="entry name" value="Probable bacterial effector-binding domain"/>
    <property type="match status" value="1"/>
</dbReference>
<protein>
    <submittedName>
        <fullName evidence="1">SOUL heme-binding protein</fullName>
    </submittedName>
</protein>
<dbReference type="AlphaFoldDB" id="A0A1G7CVH5"/>
<dbReference type="PANTHER" id="PTHR11220:SF58">
    <property type="entry name" value="SOUL HEME-BINDING FAMILY PROTEIN"/>
    <property type="match status" value="1"/>
</dbReference>
<dbReference type="PANTHER" id="PTHR11220">
    <property type="entry name" value="HEME-BINDING PROTEIN-RELATED"/>
    <property type="match status" value="1"/>
</dbReference>
<accession>A0A1G7CVH5</accession>
<dbReference type="Pfam" id="PF04832">
    <property type="entry name" value="SOUL"/>
    <property type="match status" value="1"/>
</dbReference>
<dbReference type="Gene3D" id="3.20.80.10">
    <property type="entry name" value="Regulatory factor, effector binding domain"/>
    <property type="match status" value="1"/>
</dbReference>
<proteinExistence type="predicted"/>
<dbReference type="InterPro" id="IPR011256">
    <property type="entry name" value="Reg_factor_effector_dom_sf"/>
</dbReference>
<evidence type="ECO:0000313" key="1">
    <source>
        <dbReference type="EMBL" id="SDE43317.1"/>
    </source>
</evidence>
<dbReference type="OrthoDB" id="2156220at2"/>
<dbReference type="InterPro" id="IPR006917">
    <property type="entry name" value="SOUL_heme-bd"/>
</dbReference>
<dbReference type="EMBL" id="FNAY01000001">
    <property type="protein sequence ID" value="SDE43317.1"/>
    <property type="molecule type" value="Genomic_DNA"/>
</dbReference>
<dbReference type="Proteomes" id="UP000183812">
    <property type="component" value="Unassembled WGS sequence"/>
</dbReference>
<evidence type="ECO:0000313" key="2">
    <source>
        <dbReference type="Proteomes" id="UP000183812"/>
    </source>
</evidence>